<feature type="region of interest" description="Disordered" evidence="2">
    <location>
        <begin position="163"/>
        <end position="202"/>
    </location>
</feature>
<evidence type="ECO:0000313" key="4">
    <source>
        <dbReference type="EMBL" id="KAK2066571.1"/>
    </source>
</evidence>
<evidence type="ECO:0000259" key="3">
    <source>
        <dbReference type="PROSITE" id="PS51719"/>
    </source>
</evidence>
<feature type="compositionally biased region" description="Pro residues" evidence="2">
    <location>
        <begin position="89"/>
        <end position="105"/>
    </location>
</feature>
<feature type="region of interest" description="Disordered" evidence="2">
    <location>
        <begin position="558"/>
        <end position="581"/>
    </location>
</feature>
<dbReference type="InterPro" id="IPR027417">
    <property type="entry name" value="P-loop_NTPase"/>
</dbReference>
<dbReference type="SUPFAM" id="SSF52540">
    <property type="entry name" value="P-loop containing nucleoside triphosphate hydrolases"/>
    <property type="match status" value="1"/>
</dbReference>
<organism evidence="4 5">
    <name type="scientific">Phyllachora maydis</name>
    <dbReference type="NCBI Taxonomy" id="1825666"/>
    <lineage>
        <taxon>Eukaryota</taxon>
        <taxon>Fungi</taxon>
        <taxon>Dikarya</taxon>
        <taxon>Ascomycota</taxon>
        <taxon>Pezizomycotina</taxon>
        <taxon>Sordariomycetes</taxon>
        <taxon>Sordariomycetidae</taxon>
        <taxon>Phyllachorales</taxon>
        <taxon>Phyllachoraceae</taxon>
        <taxon>Phyllachora</taxon>
    </lineage>
</organism>
<name>A0AAD9MB49_9PEZI</name>
<dbReference type="InterPro" id="IPR025662">
    <property type="entry name" value="Sigma_54_int_dom_ATP-bd_1"/>
</dbReference>
<evidence type="ECO:0000256" key="2">
    <source>
        <dbReference type="SAM" id="MobiDB-lite"/>
    </source>
</evidence>
<comment type="caution">
    <text evidence="4">The sequence shown here is derived from an EMBL/GenBank/DDBJ whole genome shotgun (WGS) entry which is preliminary data.</text>
</comment>
<dbReference type="PROSITE" id="PS51719">
    <property type="entry name" value="G_SEPTIN"/>
    <property type="match status" value="1"/>
</dbReference>
<dbReference type="PROSITE" id="PS00675">
    <property type="entry name" value="SIGMA54_INTERACT_1"/>
    <property type="match status" value="1"/>
</dbReference>
<dbReference type="Gene3D" id="3.40.50.300">
    <property type="entry name" value="P-loop containing nucleotide triphosphate hydrolases"/>
    <property type="match status" value="1"/>
</dbReference>
<dbReference type="Pfam" id="PF20571">
    <property type="entry name" value="DUF6780"/>
    <property type="match status" value="1"/>
</dbReference>
<accession>A0AAD9MB49</accession>
<keyword evidence="5" id="KW-1185">Reference proteome</keyword>
<dbReference type="InterPro" id="IPR030379">
    <property type="entry name" value="G_SEPTIN_dom"/>
</dbReference>
<dbReference type="PANTHER" id="PTHR18884">
    <property type="entry name" value="SEPTIN"/>
    <property type="match status" value="1"/>
</dbReference>
<evidence type="ECO:0000256" key="1">
    <source>
        <dbReference type="RuleBase" id="RU004560"/>
    </source>
</evidence>
<dbReference type="EMBL" id="JAQQPM010000001">
    <property type="protein sequence ID" value="KAK2066571.1"/>
    <property type="molecule type" value="Genomic_DNA"/>
</dbReference>
<feature type="compositionally biased region" description="Low complexity" evidence="2">
    <location>
        <begin position="39"/>
        <end position="51"/>
    </location>
</feature>
<dbReference type="GO" id="GO:0005525">
    <property type="term" value="F:GTP binding"/>
    <property type="evidence" value="ECO:0007669"/>
    <property type="project" value="UniProtKB-KW"/>
</dbReference>
<evidence type="ECO:0000313" key="5">
    <source>
        <dbReference type="Proteomes" id="UP001217918"/>
    </source>
</evidence>
<reference evidence="4" key="1">
    <citation type="journal article" date="2023" name="Mol. Plant Microbe Interact.">
        <title>Elucidating the Obligate Nature and Biological Capacity of an Invasive Fungal Corn Pathogen.</title>
        <authorList>
            <person name="MacCready J.S."/>
            <person name="Roggenkamp E.M."/>
            <person name="Gdanetz K."/>
            <person name="Chilvers M.I."/>
        </authorList>
    </citation>
    <scope>NUCLEOTIDE SEQUENCE</scope>
    <source>
        <strain evidence="4">PM02</strain>
    </source>
</reference>
<sequence>MRPFPGDDSFGDRPRADADSERQMTYFIGDEAAVDSALQQQRQQQQQSSQQHGSAPFARPKEPKKSSSTHGFFDHPGLSGGESATSSPGPGPGPGPDPDPGPDPGPGKRNAKEGRPSSSRGPLEALRHDASSSAALHDTPSVRAASSNVSQPMTPIFFGASGPASAMSSMSSRRNSLSGSEDMDSRAVSLNDDEGGRAATRDNIGTAVKYTDREPAASMMDSGSAPQLIMPSIKMPSRRPFTDPGKGMGRLKVLIAGDSGVGKTSLVKAIVQSCEHIVHVDPIAPPSLVSSTPMPRTLAAASRAQRGSRRQSAARVEPLGTRQITEIYASTKPYPQWWSEMDDLRVLKRRKSLGDAVLDRNICFVDTPGYGLGSSSINTITPVVQYIEAHLQRLKANSLSDTDLLTLLGGDGGVQIDVAFYMVLNRLRPVDIHYLQQLSSLTNIVVLLAQADLMSAEQVAASKEQICSQLREANIRPFSFGLVSSPDAATKGELFAVSSATGSDHDTMDASLLMSPDYVQPLIPTELSRLVECVFSQDGISWLRHSAARKYIQWRKGENAVRKATEPRPGPTRSHAAPCPNSSRALASTSMLLSSPPLGAATSYALARVTDHTQREERLAQIRLANWAADLQRSLANERAQLEAVARSERALWLTEKLNEYLQDGMLVAVAQGPRTGHPGKRKATVGAGRAAGKKCVPRQDPLGLLEVAAHVRRKGLFVLELLGSLGVLGGIALWVSKHYWHWQAYEWMLGEWDRFWHGAR</sequence>
<keyword evidence="1" id="KW-0342">GTP-binding</keyword>
<feature type="compositionally biased region" description="Basic and acidic residues" evidence="2">
    <location>
        <begin position="10"/>
        <end position="22"/>
    </location>
</feature>
<dbReference type="Pfam" id="PF00735">
    <property type="entry name" value="Septin"/>
    <property type="match status" value="1"/>
</dbReference>
<feature type="domain" description="Septin-type G" evidence="3">
    <location>
        <begin position="247"/>
        <end position="561"/>
    </location>
</feature>
<comment type="similarity">
    <text evidence="1">Belongs to the TRAFAC class TrmE-Era-EngA-EngB-Septin-like GTPase superfamily. Septin GTPase family.</text>
</comment>
<feature type="compositionally biased region" description="Low complexity" evidence="2">
    <location>
        <begin position="163"/>
        <end position="180"/>
    </location>
</feature>
<dbReference type="InterPro" id="IPR046707">
    <property type="entry name" value="DUF6780"/>
</dbReference>
<keyword evidence="1" id="KW-0547">Nucleotide-binding</keyword>
<protein>
    <recommendedName>
        <fullName evidence="3">Septin-type G domain-containing protein</fullName>
    </recommendedName>
</protein>
<proteinExistence type="inferred from homology"/>
<feature type="region of interest" description="Disordered" evidence="2">
    <location>
        <begin position="1"/>
        <end position="148"/>
    </location>
</feature>
<gene>
    <name evidence="4" type="ORF">P8C59_000376</name>
</gene>
<dbReference type="AlphaFoldDB" id="A0AAD9MB49"/>
<dbReference type="Proteomes" id="UP001217918">
    <property type="component" value="Unassembled WGS sequence"/>
</dbReference>